<evidence type="ECO:0000256" key="10">
    <source>
        <dbReference type="RuleBase" id="RU363054"/>
    </source>
</evidence>
<evidence type="ECO:0000313" key="12">
    <source>
        <dbReference type="EMBL" id="BAM91841.1"/>
    </source>
</evidence>
<keyword evidence="13" id="KW-1185">Reference proteome</keyword>
<feature type="domain" description="ABC transmembrane type-1" evidence="11">
    <location>
        <begin position="103"/>
        <end position="327"/>
    </location>
</feature>
<dbReference type="EMBL" id="AP012603">
    <property type="protein sequence ID" value="BAM91841.1"/>
    <property type="molecule type" value="Genomic_DNA"/>
</dbReference>
<dbReference type="AlphaFoldDB" id="M4ZE90"/>
<feature type="transmembrane region" description="Helical" evidence="9">
    <location>
        <begin position="54"/>
        <end position="75"/>
    </location>
</feature>
<dbReference type="PROSITE" id="PS50928">
    <property type="entry name" value="ABC_TM1"/>
    <property type="match status" value="1"/>
</dbReference>
<keyword evidence="10" id="KW-0997">Cell inner membrane</keyword>
<feature type="transmembrane region" description="Helical" evidence="9">
    <location>
        <begin position="312"/>
        <end position="335"/>
    </location>
</feature>
<evidence type="ECO:0000313" key="13">
    <source>
        <dbReference type="Proteomes" id="UP000011841"/>
    </source>
</evidence>
<gene>
    <name evidence="12" type="ORF">S58_58640</name>
</gene>
<dbReference type="Proteomes" id="UP000011841">
    <property type="component" value="Chromosome"/>
</dbReference>
<dbReference type="Gene3D" id="1.10.3720.10">
    <property type="entry name" value="MetI-like"/>
    <property type="match status" value="1"/>
</dbReference>
<dbReference type="STRING" id="1245469.S58_58640"/>
<dbReference type="InterPro" id="IPR051124">
    <property type="entry name" value="Phosphate_Transport_Permease"/>
</dbReference>
<keyword evidence="5 10" id="KW-0592">Phosphate transport</keyword>
<protein>
    <recommendedName>
        <fullName evidence="10">Phosphate transport system permease protein</fullName>
    </recommendedName>
</protein>
<feature type="transmembrane region" description="Helical" evidence="9">
    <location>
        <begin position="140"/>
        <end position="160"/>
    </location>
</feature>
<accession>M4ZE90</accession>
<evidence type="ECO:0000256" key="6">
    <source>
        <dbReference type="ARBA" id="ARBA00022692"/>
    </source>
</evidence>
<evidence type="ECO:0000256" key="3">
    <source>
        <dbReference type="ARBA" id="ARBA00022448"/>
    </source>
</evidence>
<evidence type="ECO:0000259" key="11">
    <source>
        <dbReference type="PROSITE" id="PS50928"/>
    </source>
</evidence>
<dbReference type="InterPro" id="IPR000515">
    <property type="entry name" value="MetI-like"/>
</dbReference>
<feature type="transmembrane region" description="Helical" evidence="9">
    <location>
        <begin position="166"/>
        <end position="185"/>
    </location>
</feature>
<feature type="transmembrane region" description="Helical" evidence="9">
    <location>
        <begin position="280"/>
        <end position="300"/>
    </location>
</feature>
<comment type="similarity">
    <text evidence="2 10">Belongs to the binding-protein-dependent transport system permease family. CysTW subfamily.</text>
</comment>
<dbReference type="KEGG" id="aol:S58_58640"/>
<dbReference type="Pfam" id="PF00528">
    <property type="entry name" value="BPD_transp_1"/>
    <property type="match status" value="1"/>
</dbReference>
<evidence type="ECO:0000256" key="7">
    <source>
        <dbReference type="ARBA" id="ARBA00022989"/>
    </source>
</evidence>
<keyword evidence="3 9" id="KW-0813">Transport</keyword>
<evidence type="ECO:0000256" key="2">
    <source>
        <dbReference type="ARBA" id="ARBA00007069"/>
    </source>
</evidence>
<keyword evidence="8 9" id="KW-0472">Membrane</keyword>
<evidence type="ECO:0000256" key="4">
    <source>
        <dbReference type="ARBA" id="ARBA00022475"/>
    </source>
</evidence>
<evidence type="ECO:0000256" key="1">
    <source>
        <dbReference type="ARBA" id="ARBA00004651"/>
    </source>
</evidence>
<keyword evidence="4" id="KW-1003">Cell membrane</keyword>
<reference evidence="12 13" key="1">
    <citation type="journal article" date="2013" name="Appl. Environ. Microbiol.">
        <title>Genome analysis suggests that the soil oligotrophic bacterium Agromonas oligotrophica (Bradyrhizobium oligotrophicum) is a nitrogen-fixing symbiont of Aeschynomene indica.</title>
        <authorList>
            <person name="Okubo T."/>
            <person name="Fukushima S."/>
            <person name="Itakura M."/>
            <person name="Oshima K."/>
            <person name="Longtonglang A."/>
            <person name="Teaumroong N."/>
            <person name="Mitsui H."/>
            <person name="Hattori M."/>
            <person name="Hattori R."/>
            <person name="Hattori T."/>
            <person name="Minamisawa K."/>
        </authorList>
    </citation>
    <scope>NUCLEOTIDE SEQUENCE [LARGE SCALE GENOMIC DNA]</scope>
    <source>
        <strain evidence="12 13">S58</strain>
    </source>
</reference>
<dbReference type="InterPro" id="IPR011864">
    <property type="entry name" value="Phosphate_PstC"/>
</dbReference>
<dbReference type="SUPFAM" id="SSF161098">
    <property type="entry name" value="MetI-like"/>
    <property type="match status" value="1"/>
</dbReference>
<dbReference type="NCBIfam" id="TIGR02138">
    <property type="entry name" value="phosphate_pstC"/>
    <property type="match status" value="1"/>
</dbReference>
<dbReference type="PATRIC" id="fig|1245469.3.peg.6003"/>
<name>M4ZE90_9BRAD</name>
<evidence type="ECO:0000256" key="8">
    <source>
        <dbReference type="ARBA" id="ARBA00023136"/>
    </source>
</evidence>
<organism evidence="12 13">
    <name type="scientific">Bradyrhizobium oligotrophicum S58</name>
    <dbReference type="NCBI Taxonomy" id="1245469"/>
    <lineage>
        <taxon>Bacteria</taxon>
        <taxon>Pseudomonadati</taxon>
        <taxon>Pseudomonadota</taxon>
        <taxon>Alphaproteobacteria</taxon>
        <taxon>Hyphomicrobiales</taxon>
        <taxon>Nitrobacteraceae</taxon>
        <taxon>Bradyrhizobium</taxon>
    </lineage>
</organism>
<proteinExistence type="inferred from homology"/>
<dbReference type="CDD" id="cd06261">
    <property type="entry name" value="TM_PBP2"/>
    <property type="match status" value="1"/>
</dbReference>
<keyword evidence="7 9" id="KW-1133">Transmembrane helix</keyword>
<dbReference type="HOGENOM" id="CLU_033621_1_3_5"/>
<feature type="transmembrane region" description="Helical" evidence="9">
    <location>
        <begin position="103"/>
        <end position="128"/>
    </location>
</feature>
<evidence type="ECO:0000256" key="5">
    <source>
        <dbReference type="ARBA" id="ARBA00022592"/>
    </source>
</evidence>
<dbReference type="GO" id="GO:0006817">
    <property type="term" value="P:phosphate ion transport"/>
    <property type="evidence" value="ECO:0007669"/>
    <property type="project" value="UniProtKB-KW"/>
</dbReference>
<dbReference type="eggNOG" id="COG0573">
    <property type="taxonomic scope" value="Bacteria"/>
</dbReference>
<dbReference type="PANTHER" id="PTHR30425">
    <property type="entry name" value="PHOSPHATE TRANSPORT SYSTEM PERMEASE PROTEIN PST"/>
    <property type="match status" value="1"/>
</dbReference>
<comment type="subcellular location">
    <subcellularLocation>
        <location evidence="10">Cell inner membrane</location>
        <topology evidence="10">Multi-pass membrane protein</topology>
    </subcellularLocation>
    <subcellularLocation>
        <location evidence="1 9">Cell membrane</location>
        <topology evidence="1 9">Multi-pass membrane protein</topology>
    </subcellularLocation>
</comment>
<comment type="function">
    <text evidence="10">Part of the binding-protein-dependent transport system for phosphate; probably responsible for the translocation of the substrate across the membrane.</text>
</comment>
<sequence>MVSKKQGAELAEMAVESEAGDIAAAAGPYDRARALSAFKLGDVTFYWITRLSAISVLLILGGIIISLVIGAWPAMKEYGFQFLVTKRWAPSADPPVLGALGPIYGTLVTSFIAMLIAIPVGLGIAIFLTELCPQWLRRPIGIAIELLAGIPSIIYGMWGFFVLGPFLAYTFQPFMIGLCANIPVLQDIFAGPPSYLSLFNASLILAIMVLPFITSISVDVFKTVPPVLKEAAYGVGCTTWEVVRSVVIPYTRVGVIGGIMLALGRALGETMAVTFIIGNSFRISSSIFAPGTTISAAIASEFQESDGLHQSSLILLGLLLFVLTFFVLAGARLMLMRLQAKAGK</sequence>
<dbReference type="PANTHER" id="PTHR30425:SF1">
    <property type="entry name" value="PHOSPHATE TRANSPORT SYSTEM PERMEASE PROTEIN PSTC"/>
    <property type="match status" value="1"/>
</dbReference>
<feature type="transmembrane region" description="Helical" evidence="9">
    <location>
        <begin position="197"/>
        <end position="218"/>
    </location>
</feature>
<feature type="transmembrane region" description="Helical" evidence="9">
    <location>
        <begin position="250"/>
        <end position="268"/>
    </location>
</feature>
<keyword evidence="6 9" id="KW-0812">Transmembrane</keyword>
<dbReference type="GO" id="GO:0005886">
    <property type="term" value="C:plasma membrane"/>
    <property type="evidence" value="ECO:0007669"/>
    <property type="project" value="UniProtKB-SubCell"/>
</dbReference>
<dbReference type="InterPro" id="IPR035906">
    <property type="entry name" value="MetI-like_sf"/>
</dbReference>
<dbReference type="GO" id="GO:0005315">
    <property type="term" value="F:phosphate transmembrane transporter activity"/>
    <property type="evidence" value="ECO:0007669"/>
    <property type="project" value="InterPro"/>
</dbReference>
<evidence type="ECO:0000256" key="9">
    <source>
        <dbReference type="RuleBase" id="RU363032"/>
    </source>
</evidence>